<evidence type="ECO:0000313" key="2">
    <source>
        <dbReference type="EMBL" id="EDO19510.1"/>
    </source>
</evidence>
<dbReference type="EMBL" id="DS480378">
    <property type="protein sequence ID" value="EDO19510.1"/>
    <property type="molecule type" value="Genomic_DNA"/>
</dbReference>
<accession>A7TDP0</accession>
<protein>
    <submittedName>
        <fullName evidence="2">Uncharacterized protein</fullName>
    </submittedName>
</protein>
<reference evidence="2 3" key="1">
    <citation type="journal article" date="2007" name="Proc. Natl. Acad. Sci. U.S.A.">
        <title>Independent sorting-out of thousands of duplicated gene pairs in two yeast species descended from a whole-genome duplication.</title>
        <authorList>
            <person name="Scannell D.R."/>
            <person name="Frank A.C."/>
            <person name="Conant G.C."/>
            <person name="Byrne K.P."/>
            <person name="Woolfit M."/>
            <person name="Wolfe K.H."/>
        </authorList>
    </citation>
    <scope>NUCLEOTIDE SEQUENCE [LARGE SCALE GENOMIC DNA]</scope>
    <source>
        <strain evidence="3">ATCC 22028 / DSM 70294 / BCRC 21397 / CBS 2163 / NBRC 10782 / NRRL Y-8283 / UCD 57-17</strain>
    </source>
</reference>
<sequence>MCVCVLVPNHSTEYIKSLTGKANRDSVRGKAKGRESTITTTIHLLSLLLFFLPPLPPSPRTTYTDTDPTTYNVTNYYCRICVFRKLTKKLDNKNKNKNLLLIQYYISILNFINLYNVILYYIILYQYHINIISNKIKLLWYHFIKTLFVLLAIHWFEQKPGLALDTIDFDFDFDFEFEFDSNYCFKSYIVRLYTNLNTIFFTRSKLLLNIDYYIIVCNYE</sequence>
<feature type="transmembrane region" description="Helical" evidence="1">
    <location>
        <begin position="138"/>
        <end position="156"/>
    </location>
</feature>
<name>A7TDP0_VANPO</name>
<dbReference type="RefSeq" id="XP_001647368.1">
    <property type="nucleotide sequence ID" value="XM_001647318.1"/>
</dbReference>
<keyword evidence="1" id="KW-1133">Transmembrane helix</keyword>
<dbReference type="Proteomes" id="UP000000267">
    <property type="component" value="Unassembled WGS sequence"/>
</dbReference>
<proteinExistence type="predicted"/>
<dbReference type="GeneID" id="5547866"/>
<keyword evidence="1" id="KW-0812">Transmembrane</keyword>
<dbReference type="KEGG" id="vpo:Kpol_1018p40"/>
<dbReference type="HOGENOM" id="CLU_1256888_0_0_1"/>
<organism evidence="3">
    <name type="scientific">Vanderwaltozyma polyspora (strain ATCC 22028 / DSM 70294 / BCRC 21397 / CBS 2163 / NBRC 10782 / NRRL Y-8283 / UCD 57-17)</name>
    <name type="common">Kluyveromyces polysporus</name>
    <dbReference type="NCBI Taxonomy" id="436907"/>
    <lineage>
        <taxon>Eukaryota</taxon>
        <taxon>Fungi</taxon>
        <taxon>Dikarya</taxon>
        <taxon>Ascomycota</taxon>
        <taxon>Saccharomycotina</taxon>
        <taxon>Saccharomycetes</taxon>
        <taxon>Saccharomycetales</taxon>
        <taxon>Saccharomycetaceae</taxon>
        <taxon>Vanderwaltozyma</taxon>
    </lineage>
</organism>
<gene>
    <name evidence="2" type="ORF">Kpol_1018p40</name>
</gene>
<evidence type="ECO:0000256" key="1">
    <source>
        <dbReference type="SAM" id="Phobius"/>
    </source>
</evidence>
<dbReference type="InParanoid" id="A7TDP0"/>
<evidence type="ECO:0000313" key="3">
    <source>
        <dbReference type="Proteomes" id="UP000000267"/>
    </source>
</evidence>
<keyword evidence="3" id="KW-1185">Reference proteome</keyword>
<feature type="transmembrane region" description="Helical" evidence="1">
    <location>
        <begin position="102"/>
        <end position="126"/>
    </location>
</feature>
<dbReference type="AlphaFoldDB" id="A7TDP0"/>
<keyword evidence="1" id="KW-0472">Membrane</keyword>